<proteinExistence type="predicted"/>
<reference evidence="4" key="1">
    <citation type="journal article" date="2019" name="Gigascience">
        <title>De novo genome assembly of the endangered Acer yangbiense, a plant species with extremely small populations endemic to Yunnan Province, China.</title>
        <authorList>
            <person name="Yang J."/>
            <person name="Wariss H.M."/>
            <person name="Tao L."/>
            <person name="Zhang R."/>
            <person name="Yun Q."/>
            <person name="Hollingsworth P."/>
            <person name="Dao Z."/>
            <person name="Luo G."/>
            <person name="Guo H."/>
            <person name="Ma Y."/>
            <person name="Sun W."/>
        </authorList>
    </citation>
    <scope>NUCLEOTIDE SEQUENCE [LARGE SCALE GENOMIC DNA]</scope>
    <source>
        <strain evidence="4">cv. br00</strain>
    </source>
</reference>
<reference evidence="3" key="3">
    <citation type="submission" date="2019-05" db="EMBL/GenBank/DDBJ databases">
        <authorList>
            <person name="Zhang R."/>
        </authorList>
    </citation>
    <scope>NUCLEOTIDE SEQUENCE [LARGE SCALE GENOMIC DNA]</scope>
    <source>
        <strain evidence="3">Br00</strain>
        <tissue evidence="3">Leaf</tissue>
    </source>
</reference>
<name>A0A5N5KX59_9ROSI</name>
<evidence type="ECO:0000313" key="3">
    <source>
        <dbReference type="EMBL" id="KAB5534980.1"/>
    </source>
</evidence>
<keyword evidence="1" id="KW-0732">Signal</keyword>
<dbReference type="EMBL" id="VDCV01000011">
    <property type="protein sequence ID" value="KAB5534979.1"/>
    <property type="molecule type" value="Genomic_DNA"/>
</dbReference>
<evidence type="ECO:0000313" key="2">
    <source>
        <dbReference type="EMBL" id="KAB5534979.1"/>
    </source>
</evidence>
<gene>
    <name evidence="2" type="ORF">DKX38_018065</name>
    <name evidence="3" type="ORF">DKX38_018066</name>
</gene>
<keyword evidence="4" id="KW-1185">Reference proteome</keyword>
<feature type="chain" id="PRO_5036371652" description="Knottin scorpion toxin-like domain-containing protein" evidence="1">
    <location>
        <begin position="26"/>
        <end position="79"/>
    </location>
</feature>
<evidence type="ECO:0008006" key="5">
    <source>
        <dbReference type="Google" id="ProtNLM"/>
    </source>
</evidence>
<reference evidence="3" key="2">
    <citation type="journal article" date="2019" name="Nat. Commun.">
        <title>Genome-wide analysis of Cushion willow provides insights into alpine plant divergence in a biodiversity hotspot.</title>
        <authorList>
            <person name="Chen J.H."/>
            <person name="Huang Y."/>
            <person name="Brachi B."/>
            <person name="Yun Q.Z."/>
            <person name="Zhang W."/>
            <person name="Lu W."/>
            <person name="Li H.N."/>
            <person name="Li W.Q."/>
            <person name="Sun X.D."/>
            <person name="Wang G.Y."/>
            <person name="He J."/>
            <person name="Zhou Z."/>
            <person name="Chen K.Y."/>
            <person name="Ji Y.H."/>
            <person name="Shi M.M."/>
            <person name="Sun W.G."/>
            <person name="Yang Y.P."/>
            <person name="Zhang R.G."/>
            <person name="Abbott R.J."/>
            <person name="Sun H."/>
        </authorList>
    </citation>
    <scope>NUCLEOTIDE SEQUENCE</scope>
    <source>
        <strain evidence="3">Br00</strain>
        <tissue evidence="3">Leaf</tissue>
    </source>
</reference>
<protein>
    <recommendedName>
        <fullName evidence="5">Knottin scorpion toxin-like domain-containing protein</fullName>
    </recommendedName>
</protein>
<dbReference type="Proteomes" id="UP000326939">
    <property type="component" value="Chromosome 11"/>
</dbReference>
<dbReference type="AlphaFoldDB" id="A0A5N5KX59"/>
<comment type="caution">
    <text evidence="3">The sequence shown here is derived from an EMBL/GenBank/DDBJ whole genome shotgun (WGS) entry which is preliminary data.</text>
</comment>
<dbReference type="EMBL" id="VDCV01000011">
    <property type="protein sequence ID" value="KAB5534980.1"/>
    <property type="molecule type" value="Genomic_DNA"/>
</dbReference>
<evidence type="ECO:0000313" key="4">
    <source>
        <dbReference type="Proteomes" id="UP000326939"/>
    </source>
</evidence>
<sequence length="79" mass="9095">MAKLTFNLFFIVALVFSGIVRFSFAAAIMVQDVQAKRCEEMWSTKICYPDTCRQMCQRPGRPGLVAKCNFTRCLCQWDC</sequence>
<organism evidence="3 4">
    <name type="scientific">Salix brachista</name>
    <dbReference type="NCBI Taxonomy" id="2182728"/>
    <lineage>
        <taxon>Eukaryota</taxon>
        <taxon>Viridiplantae</taxon>
        <taxon>Streptophyta</taxon>
        <taxon>Embryophyta</taxon>
        <taxon>Tracheophyta</taxon>
        <taxon>Spermatophyta</taxon>
        <taxon>Magnoliopsida</taxon>
        <taxon>eudicotyledons</taxon>
        <taxon>Gunneridae</taxon>
        <taxon>Pentapetalae</taxon>
        <taxon>rosids</taxon>
        <taxon>fabids</taxon>
        <taxon>Malpighiales</taxon>
        <taxon>Salicaceae</taxon>
        <taxon>Saliceae</taxon>
        <taxon>Salix</taxon>
    </lineage>
</organism>
<feature type="signal peptide" evidence="1">
    <location>
        <begin position="1"/>
        <end position="25"/>
    </location>
</feature>
<evidence type="ECO:0000256" key="1">
    <source>
        <dbReference type="SAM" id="SignalP"/>
    </source>
</evidence>
<accession>A0A5N5KX59</accession>